<evidence type="ECO:0000313" key="1">
    <source>
        <dbReference type="EMBL" id="KAK9085035.1"/>
    </source>
</evidence>
<keyword evidence="2" id="KW-1185">Reference proteome</keyword>
<proteinExistence type="predicted"/>
<organism evidence="1 2">
    <name type="scientific">Stephania japonica</name>
    <dbReference type="NCBI Taxonomy" id="461633"/>
    <lineage>
        <taxon>Eukaryota</taxon>
        <taxon>Viridiplantae</taxon>
        <taxon>Streptophyta</taxon>
        <taxon>Embryophyta</taxon>
        <taxon>Tracheophyta</taxon>
        <taxon>Spermatophyta</taxon>
        <taxon>Magnoliopsida</taxon>
        <taxon>Ranunculales</taxon>
        <taxon>Menispermaceae</taxon>
        <taxon>Menispermoideae</taxon>
        <taxon>Cissampelideae</taxon>
        <taxon>Stephania</taxon>
    </lineage>
</organism>
<dbReference type="Proteomes" id="UP001417504">
    <property type="component" value="Unassembled WGS sequence"/>
</dbReference>
<reference evidence="1 2" key="1">
    <citation type="submission" date="2024-01" db="EMBL/GenBank/DDBJ databases">
        <title>Genome assemblies of Stephania.</title>
        <authorList>
            <person name="Yang L."/>
        </authorList>
    </citation>
    <scope>NUCLEOTIDE SEQUENCE [LARGE SCALE GENOMIC DNA]</scope>
    <source>
        <strain evidence="1">QJT</strain>
        <tissue evidence="1">Leaf</tissue>
    </source>
</reference>
<dbReference type="EMBL" id="JBBNAE010000011">
    <property type="protein sequence ID" value="KAK9085035.1"/>
    <property type="molecule type" value="Genomic_DNA"/>
</dbReference>
<evidence type="ECO:0000313" key="2">
    <source>
        <dbReference type="Proteomes" id="UP001417504"/>
    </source>
</evidence>
<accession>A0AAP0HJK6</accession>
<dbReference type="AlphaFoldDB" id="A0AAP0HJK6"/>
<protein>
    <submittedName>
        <fullName evidence="1">Uncharacterized protein</fullName>
    </submittedName>
</protein>
<comment type="caution">
    <text evidence="1">The sequence shown here is derived from an EMBL/GenBank/DDBJ whole genome shotgun (WGS) entry which is preliminary data.</text>
</comment>
<gene>
    <name evidence="1" type="ORF">Sjap_025446</name>
</gene>
<name>A0AAP0HJK6_9MAGN</name>
<sequence>MLCPLCRWVFLTGDTIPGHDWPEVEHLCCASVVTLPGKSQRPLFVCSEACVPLMLRECYDIARKEPASSFRML</sequence>